<keyword evidence="2" id="KW-1185">Reference proteome</keyword>
<name>A0A5D4H8M6_9SPHI</name>
<organism evidence="1 2">
    <name type="scientific">Sphingobacterium phlebotomi</name>
    <dbReference type="NCBI Taxonomy" id="2605433"/>
    <lineage>
        <taxon>Bacteria</taxon>
        <taxon>Pseudomonadati</taxon>
        <taxon>Bacteroidota</taxon>
        <taxon>Sphingobacteriia</taxon>
        <taxon>Sphingobacteriales</taxon>
        <taxon>Sphingobacteriaceae</taxon>
        <taxon>Sphingobacterium</taxon>
    </lineage>
</organism>
<dbReference type="RefSeq" id="WP_148918524.1">
    <property type="nucleotide sequence ID" value="NZ_VTAV01000003.1"/>
</dbReference>
<dbReference type="AlphaFoldDB" id="A0A5D4H8M6"/>
<evidence type="ECO:0000313" key="2">
    <source>
        <dbReference type="Proteomes" id="UP000322362"/>
    </source>
</evidence>
<protein>
    <submittedName>
        <fullName evidence="1">Uncharacterized protein</fullName>
    </submittedName>
</protein>
<dbReference type="Proteomes" id="UP000322362">
    <property type="component" value="Unassembled WGS sequence"/>
</dbReference>
<proteinExistence type="predicted"/>
<dbReference type="EMBL" id="VTAV01000003">
    <property type="protein sequence ID" value="TYR36937.1"/>
    <property type="molecule type" value="Genomic_DNA"/>
</dbReference>
<gene>
    <name evidence="1" type="ORF">FXV77_07095</name>
</gene>
<accession>A0A5D4H8M6</accession>
<sequence length="106" mass="11704">MATMYSLLFGILFTAICNDLDAIHRPLSVQTSLHLVKEHHATRARIVEIAVAEIGVKEATGNNDGARVEEYLNYTGLGKGHAWCAAFVSWCYGQVGLTEPRNNEAW</sequence>
<evidence type="ECO:0000313" key="1">
    <source>
        <dbReference type="EMBL" id="TYR36937.1"/>
    </source>
</evidence>
<comment type="caution">
    <text evidence="1">The sequence shown here is derived from an EMBL/GenBank/DDBJ whole genome shotgun (WGS) entry which is preliminary data.</text>
</comment>
<reference evidence="1 2" key="1">
    <citation type="submission" date="2019-08" db="EMBL/GenBank/DDBJ databases">
        <title>Phlebobacter frassis gen. nov. sp. nov., a new member of family Sphingobacteriaceae isolated from sand fly rearing media.</title>
        <authorList>
            <person name="Kakumanu M.L."/>
            <person name="Marayati B.F."/>
            <person name="Wada-Katsumata A."/>
            <person name="Wasserberg G."/>
            <person name="Schal C."/>
            <person name="Apperson C.S."/>
            <person name="Ponnusamy L."/>
        </authorList>
    </citation>
    <scope>NUCLEOTIDE SEQUENCE [LARGE SCALE GENOMIC DNA]</scope>
    <source>
        <strain evidence="1 2">SSI9</strain>
    </source>
</reference>